<dbReference type="InterPro" id="IPR011059">
    <property type="entry name" value="Metal-dep_hydrolase_composite"/>
</dbReference>
<feature type="domain" description="Amidohydrolase-related" evidence="1">
    <location>
        <begin position="54"/>
        <end position="433"/>
    </location>
</feature>
<organism evidence="2 3">
    <name type="scientific">Gallibacterium salpingitidis</name>
    <dbReference type="NCBI Taxonomy" id="505341"/>
    <lineage>
        <taxon>Bacteria</taxon>
        <taxon>Pseudomonadati</taxon>
        <taxon>Pseudomonadota</taxon>
        <taxon>Gammaproteobacteria</taxon>
        <taxon>Pasteurellales</taxon>
        <taxon>Pasteurellaceae</taxon>
        <taxon>Gallibacterium</taxon>
    </lineage>
</organism>
<dbReference type="Proteomes" id="UP000092649">
    <property type="component" value="Unassembled WGS sequence"/>
</dbReference>
<reference evidence="2 3" key="1">
    <citation type="submission" date="2014-11" db="EMBL/GenBank/DDBJ databases">
        <title>Pan-genome of Gallibacterium spp.</title>
        <authorList>
            <person name="Kudirkiene E."/>
            <person name="Bojesen A.M."/>
        </authorList>
    </citation>
    <scope>NUCLEOTIDE SEQUENCE [LARGE SCALE GENOMIC DNA]</scope>
    <source>
        <strain evidence="2 3">F150</strain>
    </source>
</reference>
<name>A0A1A7P0N9_9PAST</name>
<dbReference type="PATRIC" id="fig|505341.3.peg.649"/>
<dbReference type="SUPFAM" id="SSF51338">
    <property type="entry name" value="Composite domain of metallo-dependent hydrolases"/>
    <property type="match status" value="1"/>
</dbReference>
<dbReference type="EMBL" id="JTJL01000012">
    <property type="protein sequence ID" value="OBW95390.1"/>
    <property type="molecule type" value="Genomic_DNA"/>
</dbReference>
<dbReference type="GO" id="GO:0005737">
    <property type="term" value="C:cytoplasm"/>
    <property type="evidence" value="ECO:0007669"/>
    <property type="project" value="TreeGrafter"/>
</dbReference>
<comment type="caution">
    <text evidence="2">The sequence shown here is derived from an EMBL/GenBank/DDBJ whole genome shotgun (WGS) entry which is preliminary data.</text>
</comment>
<dbReference type="GO" id="GO:0004038">
    <property type="term" value="F:allantoinase activity"/>
    <property type="evidence" value="ECO:0007669"/>
    <property type="project" value="TreeGrafter"/>
</dbReference>
<dbReference type="PANTHER" id="PTHR43668:SF2">
    <property type="entry name" value="ALLANTOINASE"/>
    <property type="match status" value="1"/>
</dbReference>
<dbReference type="InterPro" id="IPR050138">
    <property type="entry name" value="DHOase/Allantoinase_Hydrolase"/>
</dbReference>
<dbReference type="InterPro" id="IPR006680">
    <property type="entry name" value="Amidohydro-rel"/>
</dbReference>
<dbReference type="AlphaFoldDB" id="A0A1A7P0N9"/>
<protein>
    <submittedName>
        <fullName evidence="2">Allantoinase</fullName>
    </submittedName>
</protein>
<dbReference type="Pfam" id="PF01979">
    <property type="entry name" value="Amidohydro_1"/>
    <property type="match status" value="1"/>
</dbReference>
<accession>A0A1A7P0N9</accession>
<dbReference type="Gene3D" id="3.20.20.140">
    <property type="entry name" value="Metal-dependent hydrolases"/>
    <property type="match status" value="1"/>
</dbReference>
<evidence type="ECO:0000313" key="3">
    <source>
        <dbReference type="Proteomes" id="UP000092649"/>
    </source>
</evidence>
<dbReference type="OrthoDB" id="5687299at2"/>
<proteinExistence type="predicted"/>
<evidence type="ECO:0000259" key="1">
    <source>
        <dbReference type="Pfam" id="PF01979"/>
    </source>
</evidence>
<sequence length="456" mass="50084">MSGYQQLILGHIVLPFKEIANGYVAINNGKVARVGACEAGVPEAKEIIDFSGSYILPAAIDAQVHSRSQKGQEDFIWSTQSAAVGGVGTIVDMPYDAGCLICNKERFTAKKESAAEQARVDFALYATVHPEEGTEKIDELIKAGAIGFKFSTFGTDPERFPRISPRLMHDCMAQIANYDLVVGVHNEDDETVKSLIAECKAKQYTDYTAHSASRPIYAENLAVQQIYELGAETGCRAHVVHCSNSRGYDICNSFQKQGFDTTIEACLHYLVLSEDEDVSRLGGRAKVNPPIRNSQEREALWRHLANGNVTVVSTDHVSWSLDKKQHSNIFDNASGATGLGLLVTLLVDGAIKRNVSLTRLAQVLAYNPARLFRISHVKGALEVGKDADLVVVRKDPYIYSAKEGGYHFSDWSPYDGMKIDHQVTATMVRGQWVYKDGKVLAEPGYGQFVSPPAFED</sequence>
<dbReference type="SUPFAM" id="SSF51556">
    <property type="entry name" value="Metallo-dependent hydrolases"/>
    <property type="match status" value="1"/>
</dbReference>
<gene>
    <name evidence="2" type="ORF">QS62_03205</name>
</gene>
<evidence type="ECO:0000313" key="2">
    <source>
        <dbReference type="EMBL" id="OBW95390.1"/>
    </source>
</evidence>
<dbReference type="PANTHER" id="PTHR43668">
    <property type="entry name" value="ALLANTOINASE"/>
    <property type="match status" value="1"/>
</dbReference>
<dbReference type="GO" id="GO:0006145">
    <property type="term" value="P:purine nucleobase catabolic process"/>
    <property type="evidence" value="ECO:0007669"/>
    <property type="project" value="TreeGrafter"/>
</dbReference>
<dbReference type="InterPro" id="IPR032466">
    <property type="entry name" value="Metal_Hydrolase"/>
</dbReference>
<dbReference type="RefSeq" id="WP_066105799.1">
    <property type="nucleotide sequence ID" value="NZ_JTJL01000012.1"/>
</dbReference>
<keyword evidence="3" id="KW-1185">Reference proteome</keyword>
<dbReference type="Gene3D" id="2.30.40.10">
    <property type="entry name" value="Urease, subunit C, domain 1"/>
    <property type="match status" value="1"/>
</dbReference>